<dbReference type="InterPro" id="IPR000073">
    <property type="entry name" value="AB_hydrolase_1"/>
</dbReference>
<dbReference type="Gene3D" id="3.40.50.1820">
    <property type="entry name" value="alpha/beta hydrolase"/>
    <property type="match status" value="1"/>
</dbReference>
<dbReference type="InterPro" id="IPR050266">
    <property type="entry name" value="AB_hydrolase_sf"/>
</dbReference>
<dbReference type="Proteomes" id="UP000320393">
    <property type="component" value="Unassembled WGS sequence"/>
</dbReference>
<dbReference type="AlphaFoldDB" id="A0A537LJB3"/>
<evidence type="ECO:0000259" key="1">
    <source>
        <dbReference type="Pfam" id="PF00561"/>
    </source>
</evidence>
<name>A0A537LJB3_9BACT</name>
<proteinExistence type="predicted"/>
<dbReference type="Pfam" id="PF00561">
    <property type="entry name" value="Abhydrolase_1"/>
    <property type="match status" value="1"/>
</dbReference>
<gene>
    <name evidence="2" type="ORF">E6H02_10965</name>
</gene>
<reference evidence="2 3" key="1">
    <citation type="journal article" date="2019" name="Nat. Microbiol.">
        <title>Mediterranean grassland soil C-N compound turnover is dependent on rainfall and depth, and is mediated by genomically divergent microorganisms.</title>
        <authorList>
            <person name="Diamond S."/>
            <person name="Andeer P.F."/>
            <person name="Li Z."/>
            <person name="Crits-Christoph A."/>
            <person name="Burstein D."/>
            <person name="Anantharaman K."/>
            <person name="Lane K.R."/>
            <person name="Thomas B.C."/>
            <person name="Pan C."/>
            <person name="Northen T.R."/>
            <person name="Banfield J.F."/>
        </authorList>
    </citation>
    <scope>NUCLEOTIDE SEQUENCE [LARGE SCALE GENOMIC DNA]</scope>
    <source>
        <strain evidence="2">NP_5</strain>
    </source>
</reference>
<dbReference type="GO" id="GO:0046464">
    <property type="term" value="P:acylglycerol catabolic process"/>
    <property type="evidence" value="ECO:0007669"/>
    <property type="project" value="TreeGrafter"/>
</dbReference>
<evidence type="ECO:0000313" key="3">
    <source>
        <dbReference type="Proteomes" id="UP000320393"/>
    </source>
</evidence>
<protein>
    <submittedName>
        <fullName evidence="2">Alpha/beta hydrolase</fullName>
    </submittedName>
</protein>
<organism evidence="2 3">
    <name type="scientific">Candidatus Segetimicrobium genomatis</name>
    <dbReference type="NCBI Taxonomy" id="2569760"/>
    <lineage>
        <taxon>Bacteria</taxon>
        <taxon>Bacillati</taxon>
        <taxon>Candidatus Sysuimicrobiota</taxon>
        <taxon>Candidatus Sysuimicrobiia</taxon>
        <taxon>Candidatus Sysuimicrobiales</taxon>
        <taxon>Candidatus Segetimicrobiaceae</taxon>
        <taxon>Candidatus Segetimicrobium</taxon>
    </lineage>
</organism>
<sequence length="246" mass="27855">MWARYPDQEGYVERGGVRTLYEIYGNGTPTVLFLPAWAICHSRIWKGQIPYFARHYRVVTFDPRGNGRSDRPLDPAAYADTEYVQDALAIMDATQTERAVIVGVSSGGWLAAILAAYYPDRVLAAVMAGSASPLGQPLPEKTVYSFEDRLETEDGWAKLNRHYWRKDYRGFLEFFYSKVFPEPHSTKQIEDGVTWGLETTPEVLAATVEDRGVLNDLKDHPEEAAAFYRSIRCPVLVMHGDQDKII</sequence>
<keyword evidence="2" id="KW-0378">Hydrolase</keyword>
<dbReference type="SUPFAM" id="SSF53474">
    <property type="entry name" value="alpha/beta-Hydrolases"/>
    <property type="match status" value="1"/>
</dbReference>
<dbReference type="PANTHER" id="PTHR43798:SF33">
    <property type="entry name" value="HYDROLASE, PUTATIVE (AFU_ORTHOLOGUE AFUA_2G14860)-RELATED"/>
    <property type="match status" value="1"/>
</dbReference>
<dbReference type="PANTHER" id="PTHR43798">
    <property type="entry name" value="MONOACYLGLYCEROL LIPASE"/>
    <property type="match status" value="1"/>
</dbReference>
<dbReference type="InterPro" id="IPR029058">
    <property type="entry name" value="AB_hydrolase_fold"/>
</dbReference>
<dbReference type="PRINTS" id="PR00111">
    <property type="entry name" value="ABHYDROLASE"/>
</dbReference>
<dbReference type="GO" id="GO:0047372">
    <property type="term" value="F:monoacylglycerol lipase activity"/>
    <property type="evidence" value="ECO:0007669"/>
    <property type="project" value="TreeGrafter"/>
</dbReference>
<feature type="non-terminal residue" evidence="2">
    <location>
        <position position="246"/>
    </location>
</feature>
<feature type="domain" description="AB hydrolase-1" evidence="1">
    <location>
        <begin position="29"/>
        <end position="246"/>
    </location>
</feature>
<accession>A0A537LJB3</accession>
<comment type="caution">
    <text evidence="2">The sequence shown here is derived from an EMBL/GenBank/DDBJ whole genome shotgun (WGS) entry which is preliminary data.</text>
</comment>
<evidence type="ECO:0000313" key="2">
    <source>
        <dbReference type="EMBL" id="TMJ07757.1"/>
    </source>
</evidence>
<dbReference type="EMBL" id="VBAM01000452">
    <property type="protein sequence ID" value="TMJ07757.1"/>
    <property type="molecule type" value="Genomic_DNA"/>
</dbReference>
<dbReference type="GO" id="GO:0016020">
    <property type="term" value="C:membrane"/>
    <property type="evidence" value="ECO:0007669"/>
    <property type="project" value="TreeGrafter"/>
</dbReference>